<evidence type="ECO:0000256" key="2">
    <source>
        <dbReference type="ARBA" id="ARBA00016337"/>
    </source>
</evidence>
<keyword evidence="5 10" id="KW-0479">Metal-binding</keyword>
<evidence type="ECO:0000256" key="3">
    <source>
        <dbReference type="ARBA" id="ARBA00022630"/>
    </source>
</evidence>
<dbReference type="InterPro" id="IPR024932">
    <property type="entry name" value="ApbE"/>
</dbReference>
<keyword evidence="12" id="KW-0472">Membrane</keyword>
<evidence type="ECO:0000313" key="13">
    <source>
        <dbReference type="EMBL" id="SHJ70317.1"/>
    </source>
</evidence>
<evidence type="ECO:0000256" key="10">
    <source>
        <dbReference type="PIRNR" id="PIRNR006268"/>
    </source>
</evidence>
<dbReference type="PIRSF" id="PIRSF006268">
    <property type="entry name" value="ApbE"/>
    <property type="match status" value="1"/>
</dbReference>
<dbReference type="PROSITE" id="PS51257">
    <property type="entry name" value="PROKAR_LIPOPROTEIN"/>
    <property type="match status" value="1"/>
</dbReference>
<accession>A0A1M6LGK0</accession>
<evidence type="ECO:0000256" key="9">
    <source>
        <dbReference type="ARBA" id="ARBA00048540"/>
    </source>
</evidence>
<dbReference type="EC" id="2.7.1.180" evidence="1 10"/>
<evidence type="ECO:0000256" key="8">
    <source>
        <dbReference type="ARBA" id="ARBA00031306"/>
    </source>
</evidence>
<dbReference type="EMBL" id="FRAG01000006">
    <property type="protein sequence ID" value="SHJ70317.1"/>
    <property type="molecule type" value="Genomic_DNA"/>
</dbReference>
<evidence type="ECO:0000256" key="5">
    <source>
        <dbReference type="ARBA" id="ARBA00022723"/>
    </source>
</evidence>
<dbReference type="Proteomes" id="UP000184465">
    <property type="component" value="Unassembled WGS sequence"/>
</dbReference>
<sequence length="349" mass="38509">MANKHRIIVALSIAILIISIATGCSNNIKRVNNQPVSKTEFVLGTVATIKIYDNASEEVFNKAFGKLREIDKKMSINIDNSEVIAINSNAGKDFVKVSDDTFYVIKRGKYFSQLSEGKFDISIGPLVKLWNIGTEYAKVPTEEEIENKKSLIDYNNVILNESEKSVMLKKEGMMLDLGGIAKGYGADEVVNILKENNIKHAIINLGGNIFAYGNKQDGTPWNIGVQDPNLSRGNHIGIVQASDQTVVTSGVYERYFEEDGKRYHHILDPYIGYPVENNLAGISIIARSSIDADSLSTAAFVLGLDKGIELIEKLDNADAIFITNDSKVYITSGLKGKFNLTNTNFELIE</sequence>
<protein>
    <recommendedName>
        <fullName evidence="2 10">FAD:protein FMN transferase</fullName>
        <ecNumber evidence="1 10">2.7.1.180</ecNumber>
    </recommendedName>
    <alternativeName>
        <fullName evidence="8 10">Flavin transferase</fullName>
    </alternativeName>
</protein>
<evidence type="ECO:0000256" key="6">
    <source>
        <dbReference type="ARBA" id="ARBA00022827"/>
    </source>
</evidence>
<comment type="subcellular location">
    <subcellularLocation>
        <location evidence="12">Cell inner membrane</location>
        <topology evidence="12">Lipid-anchor</topology>
        <orientation evidence="12">Periplasmic side</orientation>
    </subcellularLocation>
</comment>
<comment type="catalytic activity">
    <reaction evidence="9 10 12">
        <text>L-threonyl-[protein] + FAD = FMN-L-threonyl-[protein] + AMP + H(+)</text>
        <dbReference type="Rhea" id="RHEA:36847"/>
        <dbReference type="Rhea" id="RHEA-COMP:11060"/>
        <dbReference type="Rhea" id="RHEA-COMP:11061"/>
        <dbReference type="ChEBI" id="CHEBI:15378"/>
        <dbReference type="ChEBI" id="CHEBI:30013"/>
        <dbReference type="ChEBI" id="CHEBI:57692"/>
        <dbReference type="ChEBI" id="CHEBI:74257"/>
        <dbReference type="ChEBI" id="CHEBI:456215"/>
        <dbReference type="EC" id="2.7.1.180"/>
    </reaction>
</comment>
<keyword evidence="14" id="KW-1185">Reference proteome</keyword>
<keyword evidence="4 10" id="KW-0808">Transferase</keyword>
<dbReference type="Pfam" id="PF02424">
    <property type="entry name" value="ApbE"/>
    <property type="match status" value="1"/>
</dbReference>
<keyword evidence="3 10" id="KW-0285">Flavoprotein</keyword>
<dbReference type="STRING" id="1121301.SAMN02745912_00785"/>
<evidence type="ECO:0000256" key="7">
    <source>
        <dbReference type="ARBA" id="ARBA00022842"/>
    </source>
</evidence>
<dbReference type="AlphaFoldDB" id="A0A1M6LGK0"/>
<feature type="binding site" evidence="11">
    <location>
        <position position="179"/>
    </location>
    <ligand>
        <name>Mg(2+)</name>
        <dbReference type="ChEBI" id="CHEBI:18420"/>
    </ligand>
</feature>
<evidence type="ECO:0000256" key="4">
    <source>
        <dbReference type="ARBA" id="ARBA00022679"/>
    </source>
</evidence>
<dbReference type="PANTHER" id="PTHR30040:SF2">
    <property type="entry name" value="FAD:PROTEIN FMN TRANSFERASE"/>
    <property type="match status" value="1"/>
</dbReference>
<proteinExistence type="inferred from homology"/>
<dbReference type="OrthoDB" id="9778595at2"/>
<feature type="binding site" evidence="11">
    <location>
        <position position="293"/>
    </location>
    <ligand>
        <name>Mg(2+)</name>
        <dbReference type="ChEBI" id="CHEBI:18420"/>
    </ligand>
</feature>
<keyword evidence="12" id="KW-0997">Cell inner membrane</keyword>
<evidence type="ECO:0000256" key="1">
    <source>
        <dbReference type="ARBA" id="ARBA00011955"/>
    </source>
</evidence>
<evidence type="ECO:0000313" key="14">
    <source>
        <dbReference type="Proteomes" id="UP000184465"/>
    </source>
</evidence>
<organism evidence="13 14">
    <name type="scientific">Paramaledivibacter caminithermalis (strain DSM 15212 / CIP 107654 / DViRD3)</name>
    <name type="common">Clostridium caminithermale</name>
    <dbReference type="NCBI Taxonomy" id="1121301"/>
    <lineage>
        <taxon>Bacteria</taxon>
        <taxon>Bacillati</taxon>
        <taxon>Bacillota</taxon>
        <taxon>Clostridia</taxon>
        <taxon>Peptostreptococcales</taxon>
        <taxon>Caminicellaceae</taxon>
        <taxon>Paramaledivibacter</taxon>
    </lineage>
</organism>
<dbReference type="GO" id="GO:0046872">
    <property type="term" value="F:metal ion binding"/>
    <property type="evidence" value="ECO:0007669"/>
    <property type="project" value="UniProtKB-UniRule"/>
</dbReference>
<keyword evidence="12 13" id="KW-0449">Lipoprotein</keyword>
<name>A0A1M6LGK0_PARC5</name>
<keyword evidence="7 10" id="KW-0460">Magnesium</keyword>
<dbReference type="PANTHER" id="PTHR30040">
    <property type="entry name" value="THIAMINE BIOSYNTHESIS LIPOPROTEIN APBE"/>
    <property type="match status" value="1"/>
</dbReference>
<dbReference type="GO" id="GO:0016740">
    <property type="term" value="F:transferase activity"/>
    <property type="evidence" value="ECO:0007669"/>
    <property type="project" value="UniProtKB-UniRule"/>
</dbReference>
<comment type="function">
    <text evidence="12">Flavin transferase that catalyzes the transfer of the FMN moiety of FAD and its covalent binding to the hydroxyl group of a threonine residue in a target flavoprotein.</text>
</comment>
<dbReference type="Gene3D" id="3.10.520.10">
    <property type="entry name" value="ApbE-like domains"/>
    <property type="match status" value="1"/>
</dbReference>
<feature type="binding site" evidence="11">
    <location>
        <position position="297"/>
    </location>
    <ligand>
        <name>Mg(2+)</name>
        <dbReference type="ChEBI" id="CHEBI:18420"/>
    </ligand>
</feature>
<comment type="similarity">
    <text evidence="10 12">Belongs to the ApbE family.</text>
</comment>
<keyword evidence="6 10" id="KW-0274">FAD</keyword>
<comment type="cofactor">
    <cofactor evidence="11">
        <name>Mg(2+)</name>
        <dbReference type="ChEBI" id="CHEBI:18420"/>
    </cofactor>
    <cofactor evidence="11">
        <name>Mn(2+)</name>
        <dbReference type="ChEBI" id="CHEBI:29035"/>
    </cofactor>
    <text evidence="11">Magnesium. Can also use manganese.</text>
</comment>
<reference evidence="13 14" key="1">
    <citation type="submission" date="2016-11" db="EMBL/GenBank/DDBJ databases">
        <authorList>
            <person name="Jaros S."/>
            <person name="Januszkiewicz K."/>
            <person name="Wedrychowicz H."/>
        </authorList>
    </citation>
    <scope>NUCLEOTIDE SEQUENCE [LARGE SCALE GENOMIC DNA]</scope>
    <source>
        <strain evidence="13 14">DSM 15212</strain>
    </source>
</reference>
<dbReference type="SUPFAM" id="SSF143631">
    <property type="entry name" value="ApbE-like"/>
    <property type="match status" value="1"/>
</dbReference>
<dbReference type="RefSeq" id="WP_073147180.1">
    <property type="nucleotide sequence ID" value="NZ_FRAG01000006.1"/>
</dbReference>
<gene>
    <name evidence="13" type="ORF">SAMN02745912_00785</name>
</gene>
<keyword evidence="12" id="KW-1003">Cell membrane</keyword>
<evidence type="ECO:0000256" key="11">
    <source>
        <dbReference type="PIRSR" id="PIRSR006268-2"/>
    </source>
</evidence>
<evidence type="ECO:0000256" key="12">
    <source>
        <dbReference type="RuleBase" id="RU363002"/>
    </source>
</evidence>
<dbReference type="GO" id="GO:0005886">
    <property type="term" value="C:plasma membrane"/>
    <property type="evidence" value="ECO:0007669"/>
    <property type="project" value="UniProtKB-SubCell"/>
</dbReference>
<dbReference type="InterPro" id="IPR003374">
    <property type="entry name" value="ApbE-like_sf"/>
</dbReference>